<keyword evidence="2" id="KW-1185">Reference proteome</keyword>
<comment type="caution">
    <text evidence="1">The sequence shown here is derived from an EMBL/GenBank/DDBJ whole genome shotgun (WGS) entry which is preliminary data.</text>
</comment>
<sequence length="252" mass="28887">MLHAMTTPKAAGVTLSGDLDDFNELYDALAELIGDENEYELYGAARIRVLGFMYDLRHAFQGDREVVATANGMNHEIMKYQGVVTPEKNVTFAFNTVWVEMIFVVAVLNDFILLHTRKIEKANPIGEKMLRPKIIYNPAIAYVRHFQAIVMRALKDTVSENAYVRLVNAMVHDYTYYGGYATQFVDQLAIKYIGMDNEKRLNNLTRFANQIVNRSGDYRKMMTDLLETAAQYHCSIEDLRLEGSAYPEEIDW</sequence>
<dbReference type="Proteomes" id="UP000823201">
    <property type="component" value="Unassembled WGS sequence"/>
</dbReference>
<dbReference type="Pfam" id="PF21845">
    <property type="entry name" value="DUF6904"/>
    <property type="match status" value="1"/>
</dbReference>
<gene>
    <name evidence="1" type="ORF">JOC27_001576</name>
</gene>
<evidence type="ECO:0000313" key="1">
    <source>
        <dbReference type="EMBL" id="MBM7658123.1"/>
    </source>
</evidence>
<evidence type="ECO:0000313" key="2">
    <source>
        <dbReference type="Proteomes" id="UP000823201"/>
    </source>
</evidence>
<dbReference type="InterPro" id="IPR054199">
    <property type="entry name" value="DUF6904"/>
</dbReference>
<dbReference type="RefSeq" id="WP_205006682.1">
    <property type="nucleotide sequence ID" value="NZ_CBCRXA010000018.1"/>
</dbReference>
<dbReference type="EMBL" id="JAFBEV010000012">
    <property type="protein sequence ID" value="MBM7658123.1"/>
    <property type="molecule type" value="Genomic_DNA"/>
</dbReference>
<organism evidence="1 2">
    <name type="scientific">Sporolactobacillus spathodeae</name>
    <dbReference type="NCBI Taxonomy" id="1465502"/>
    <lineage>
        <taxon>Bacteria</taxon>
        <taxon>Bacillati</taxon>
        <taxon>Bacillota</taxon>
        <taxon>Bacilli</taxon>
        <taxon>Bacillales</taxon>
        <taxon>Sporolactobacillaceae</taxon>
        <taxon>Sporolactobacillus</taxon>
    </lineage>
</organism>
<reference evidence="1 2" key="1">
    <citation type="submission" date="2021-01" db="EMBL/GenBank/DDBJ databases">
        <title>Genomic Encyclopedia of Type Strains, Phase IV (KMG-IV): sequencing the most valuable type-strain genomes for metagenomic binning, comparative biology and taxonomic classification.</title>
        <authorList>
            <person name="Goeker M."/>
        </authorList>
    </citation>
    <scope>NUCLEOTIDE SEQUENCE [LARGE SCALE GENOMIC DNA]</scope>
    <source>
        <strain evidence="1 2">DSM 100968</strain>
    </source>
</reference>
<protein>
    <recommendedName>
        <fullName evidence="3">Virion structural protein</fullName>
    </recommendedName>
</protein>
<name>A0ABS2Q8Q3_9BACL</name>
<evidence type="ECO:0008006" key="3">
    <source>
        <dbReference type="Google" id="ProtNLM"/>
    </source>
</evidence>
<accession>A0ABS2Q8Q3</accession>
<proteinExistence type="predicted"/>